<evidence type="ECO:0000313" key="2">
    <source>
        <dbReference type="Proteomes" id="UP000054928"/>
    </source>
</evidence>
<dbReference type="Proteomes" id="UP000054928">
    <property type="component" value="Unassembled WGS sequence"/>
</dbReference>
<proteinExistence type="predicted"/>
<keyword evidence="2" id="KW-1185">Reference proteome</keyword>
<evidence type="ECO:0000313" key="1">
    <source>
        <dbReference type="EMBL" id="CEG44672.1"/>
    </source>
</evidence>
<dbReference type="RefSeq" id="XP_024581041.1">
    <property type="nucleotide sequence ID" value="XM_024730799.1"/>
</dbReference>
<accession>A0A0P1ASZ2</accession>
<sequence length="61" mass="6772">MHQCKSLNESSIVASLSDETLQVLVVLRSLPVCDSFDLASVDLQTFGRNDMTQELNKPFAE</sequence>
<dbReference type="GeneID" id="36396074"/>
<reference evidence="2" key="1">
    <citation type="submission" date="2014-09" db="EMBL/GenBank/DDBJ databases">
        <authorList>
            <person name="Sharma Rahul"/>
            <person name="Thines Marco"/>
        </authorList>
    </citation>
    <scope>NUCLEOTIDE SEQUENCE [LARGE SCALE GENOMIC DNA]</scope>
</reference>
<protein>
    <submittedName>
        <fullName evidence="1">Uncharacterized protein</fullName>
    </submittedName>
</protein>
<name>A0A0P1ASZ2_PLAHL</name>
<organism evidence="1 2">
    <name type="scientific">Plasmopara halstedii</name>
    <name type="common">Downy mildew of sunflower</name>
    <dbReference type="NCBI Taxonomy" id="4781"/>
    <lineage>
        <taxon>Eukaryota</taxon>
        <taxon>Sar</taxon>
        <taxon>Stramenopiles</taxon>
        <taxon>Oomycota</taxon>
        <taxon>Peronosporomycetes</taxon>
        <taxon>Peronosporales</taxon>
        <taxon>Peronosporaceae</taxon>
        <taxon>Plasmopara</taxon>
    </lineage>
</organism>
<dbReference type="EMBL" id="CCYD01001307">
    <property type="protein sequence ID" value="CEG44672.1"/>
    <property type="molecule type" value="Genomic_DNA"/>
</dbReference>
<dbReference type="AlphaFoldDB" id="A0A0P1ASZ2"/>